<dbReference type="GO" id="GO:0010181">
    <property type="term" value="F:FMN binding"/>
    <property type="evidence" value="ECO:0007669"/>
    <property type="project" value="TreeGrafter"/>
</dbReference>
<dbReference type="InterPro" id="IPR005025">
    <property type="entry name" value="FMN_Rdtase-like_dom"/>
</dbReference>
<proteinExistence type="predicted"/>
<dbReference type="GO" id="GO:0005829">
    <property type="term" value="C:cytosol"/>
    <property type="evidence" value="ECO:0007669"/>
    <property type="project" value="TreeGrafter"/>
</dbReference>
<dbReference type="OrthoDB" id="9812295at2"/>
<evidence type="ECO:0000313" key="3">
    <source>
        <dbReference type="Proteomes" id="UP000078368"/>
    </source>
</evidence>
<dbReference type="GO" id="GO:0016491">
    <property type="term" value="F:oxidoreductase activity"/>
    <property type="evidence" value="ECO:0007669"/>
    <property type="project" value="InterPro"/>
</dbReference>
<protein>
    <submittedName>
        <fullName evidence="2">NADPH-dependent FMN reductase</fullName>
    </submittedName>
</protein>
<dbReference type="PANTHER" id="PTHR30543:SF21">
    <property type="entry name" value="NAD(P)H-DEPENDENT FMN REDUCTASE LOT6"/>
    <property type="match status" value="1"/>
</dbReference>
<reference evidence="2 3" key="1">
    <citation type="submission" date="2016-04" db="EMBL/GenBank/DDBJ databases">
        <title>Peptidophaga gingivicola gen. nov., sp. nov., isolated from human subgingival plaque.</title>
        <authorList>
            <person name="Beall C.J."/>
            <person name="Mokrzan E.M."/>
            <person name="Griffen A.L."/>
            <person name="Leys E.J."/>
        </authorList>
    </citation>
    <scope>NUCLEOTIDE SEQUENCE [LARGE SCALE GENOMIC DNA]</scope>
    <source>
        <strain evidence="2 3">BA112</strain>
    </source>
</reference>
<dbReference type="STRING" id="1823756.A4H34_06515"/>
<dbReference type="AlphaFoldDB" id="A0A179B522"/>
<name>A0A179B522_9ACTO</name>
<evidence type="ECO:0000313" key="2">
    <source>
        <dbReference type="EMBL" id="OAP86757.1"/>
    </source>
</evidence>
<keyword evidence="3" id="KW-1185">Reference proteome</keyword>
<accession>A0A179B522</accession>
<evidence type="ECO:0000259" key="1">
    <source>
        <dbReference type="Pfam" id="PF03358"/>
    </source>
</evidence>
<dbReference type="Proteomes" id="UP000078368">
    <property type="component" value="Unassembled WGS sequence"/>
</dbReference>
<dbReference type="PANTHER" id="PTHR30543">
    <property type="entry name" value="CHROMATE REDUCTASE"/>
    <property type="match status" value="1"/>
</dbReference>
<sequence length="180" mass="19454">MKIGYIVGSLSKESLNRGLAKAFIAVAPLGVDFVELPIADLPMYNRDLDGNWPQVALDFKQSILGVDGIVLITPEHNRMYSAPLANAIEWGSRPFGSSAWSGKPVAVTGTAPSNEATGLAQVHLRAPLVFCGSTVYPAEVYINAVDAGITPEGLFAESARPYLQEFISGFIDFVEEFYRD</sequence>
<dbReference type="InterPro" id="IPR029039">
    <property type="entry name" value="Flavoprotein-like_sf"/>
</dbReference>
<dbReference type="SUPFAM" id="SSF52218">
    <property type="entry name" value="Flavoproteins"/>
    <property type="match status" value="1"/>
</dbReference>
<dbReference type="RefSeq" id="WP_040322704.1">
    <property type="nucleotide sequence ID" value="NZ_LVZK01000001.1"/>
</dbReference>
<organism evidence="2 3">
    <name type="scientific">Peptidiphaga gingivicola</name>
    <dbReference type="NCBI Taxonomy" id="2741497"/>
    <lineage>
        <taxon>Bacteria</taxon>
        <taxon>Bacillati</taxon>
        <taxon>Actinomycetota</taxon>
        <taxon>Actinomycetes</taxon>
        <taxon>Actinomycetales</taxon>
        <taxon>Actinomycetaceae</taxon>
        <taxon>Peptidiphaga</taxon>
    </lineage>
</organism>
<dbReference type="Gene3D" id="3.40.50.360">
    <property type="match status" value="1"/>
</dbReference>
<dbReference type="Pfam" id="PF03358">
    <property type="entry name" value="FMN_red"/>
    <property type="match status" value="1"/>
</dbReference>
<dbReference type="InterPro" id="IPR050712">
    <property type="entry name" value="NAD(P)H-dep_reductase"/>
</dbReference>
<comment type="caution">
    <text evidence="2">The sequence shown here is derived from an EMBL/GenBank/DDBJ whole genome shotgun (WGS) entry which is preliminary data.</text>
</comment>
<feature type="domain" description="NADPH-dependent FMN reductase-like" evidence="1">
    <location>
        <begin position="1"/>
        <end position="143"/>
    </location>
</feature>
<dbReference type="EMBL" id="LVZK01000001">
    <property type="protein sequence ID" value="OAP86757.1"/>
    <property type="molecule type" value="Genomic_DNA"/>
</dbReference>
<gene>
    <name evidence="2" type="ORF">A4H34_06515</name>
</gene>